<name>A0ABN8L4S2_CHISP</name>
<feature type="domain" description="THAP-type" evidence="6">
    <location>
        <begin position="1"/>
        <end position="86"/>
    </location>
</feature>
<keyword evidence="4 5" id="KW-0238">DNA-binding</keyword>
<dbReference type="Gene3D" id="6.20.210.20">
    <property type="entry name" value="THAP domain"/>
    <property type="match status" value="1"/>
</dbReference>
<evidence type="ECO:0000256" key="3">
    <source>
        <dbReference type="ARBA" id="ARBA00022833"/>
    </source>
</evidence>
<keyword evidence="1" id="KW-0479">Metal-binding</keyword>
<evidence type="ECO:0000313" key="8">
    <source>
        <dbReference type="Proteomes" id="UP001153292"/>
    </source>
</evidence>
<dbReference type="InterPro" id="IPR006612">
    <property type="entry name" value="THAP_Znf"/>
</dbReference>
<keyword evidence="8" id="KW-1185">Reference proteome</keyword>
<evidence type="ECO:0000256" key="5">
    <source>
        <dbReference type="PROSITE-ProRule" id="PRU00309"/>
    </source>
</evidence>
<dbReference type="PANTHER" id="PTHR46600">
    <property type="entry name" value="THAP DOMAIN-CONTAINING"/>
    <property type="match status" value="1"/>
</dbReference>
<sequence>MPQCVFKTCKNNYRKTNTAVGVSYFRFPSSPLKCAKWASIVAKERGEEFYEPAKNSVICSEHFHELDMIGHASRRRLIGSAVPKLPPLTETSSLVITSKVTNNQEQVQPVYVLTSPIASLADLISVPETPTKRFLDKQLLIARKIVDRKSKKIQTLQKANKTLVKKVDYMKTIIKLLKIKYKNTRQDLLSFLKKRPNCKC</sequence>
<evidence type="ECO:0000313" key="7">
    <source>
        <dbReference type="EMBL" id="CAH2986685.1"/>
    </source>
</evidence>
<evidence type="ECO:0000256" key="2">
    <source>
        <dbReference type="ARBA" id="ARBA00022771"/>
    </source>
</evidence>
<dbReference type="PROSITE" id="PS50950">
    <property type="entry name" value="ZF_THAP"/>
    <property type="match status" value="1"/>
</dbReference>
<accession>A0ABN8L4S2</accession>
<evidence type="ECO:0000256" key="4">
    <source>
        <dbReference type="ARBA" id="ARBA00023125"/>
    </source>
</evidence>
<dbReference type="SUPFAM" id="SSF57716">
    <property type="entry name" value="Glucocorticoid receptor-like (DNA-binding domain)"/>
    <property type="match status" value="1"/>
</dbReference>
<dbReference type="InterPro" id="IPR026516">
    <property type="entry name" value="THAP1/10"/>
</dbReference>
<dbReference type="EMBL" id="OU963915">
    <property type="protein sequence ID" value="CAH2986685.1"/>
    <property type="molecule type" value="Genomic_DNA"/>
</dbReference>
<dbReference type="SMART" id="SM00692">
    <property type="entry name" value="DM3"/>
    <property type="match status" value="1"/>
</dbReference>
<keyword evidence="2 5" id="KW-0863">Zinc-finger</keyword>
<dbReference type="SMART" id="SM00980">
    <property type="entry name" value="THAP"/>
    <property type="match status" value="1"/>
</dbReference>
<organism evidence="7 8">
    <name type="scientific">Chilo suppressalis</name>
    <name type="common">Asiatic rice borer moth</name>
    <dbReference type="NCBI Taxonomy" id="168631"/>
    <lineage>
        <taxon>Eukaryota</taxon>
        <taxon>Metazoa</taxon>
        <taxon>Ecdysozoa</taxon>
        <taxon>Arthropoda</taxon>
        <taxon>Hexapoda</taxon>
        <taxon>Insecta</taxon>
        <taxon>Pterygota</taxon>
        <taxon>Neoptera</taxon>
        <taxon>Endopterygota</taxon>
        <taxon>Lepidoptera</taxon>
        <taxon>Glossata</taxon>
        <taxon>Ditrysia</taxon>
        <taxon>Pyraloidea</taxon>
        <taxon>Crambidae</taxon>
        <taxon>Crambinae</taxon>
        <taxon>Chilo</taxon>
    </lineage>
</organism>
<evidence type="ECO:0000259" key="6">
    <source>
        <dbReference type="PROSITE" id="PS50950"/>
    </source>
</evidence>
<evidence type="ECO:0000256" key="1">
    <source>
        <dbReference type="ARBA" id="ARBA00022723"/>
    </source>
</evidence>
<dbReference type="PANTHER" id="PTHR46600:SF11">
    <property type="entry name" value="THAP DOMAIN-CONTAINING PROTEIN 10"/>
    <property type="match status" value="1"/>
</dbReference>
<dbReference type="Proteomes" id="UP001153292">
    <property type="component" value="Chromosome 22"/>
</dbReference>
<gene>
    <name evidence="7" type="ORF">CHILSU_LOCUS6373</name>
</gene>
<keyword evidence="3" id="KW-0862">Zinc</keyword>
<reference evidence="7" key="1">
    <citation type="submission" date="2021-12" db="EMBL/GenBank/DDBJ databases">
        <authorList>
            <person name="King R."/>
        </authorList>
    </citation>
    <scope>NUCLEOTIDE SEQUENCE</scope>
</reference>
<protein>
    <recommendedName>
        <fullName evidence="6">THAP-type domain-containing protein</fullName>
    </recommendedName>
</protein>
<dbReference type="Pfam" id="PF05485">
    <property type="entry name" value="THAP"/>
    <property type="match status" value="1"/>
</dbReference>
<proteinExistence type="predicted"/>
<dbReference type="InterPro" id="IPR038441">
    <property type="entry name" value="THAP_Znf_sf"/>
</dbReference>